<protein>
    <recommendedName>
        <fullName evidence="4">SGNH hydrolase-type esterase domain-containing protein</fullName>
    </recommendedName>
</protein>
<dbReference type="PANTHER" id="PTHR37981:SF1">
    <property type="entry name" value="SGNH HYDROLASE-TYPE ESTERASE DOMAIN-CONTAINING PROTEIN"/>
    <property type="match status" value="1"/>
</dbReference>
<sequence>MTHLSARFVSRALVALVLAATALSVPSAQAAPAAPAQTLDVLVVGDSYSAGNGATGATYGPADCYRNRTSWAERYAKGLRDQGLTVNLANHACSGGRTPDVHTPRVMDTQSGRVAPAPAGVTTTAQADAHLRASDPCNTKEFPAEEFWTYQATAVVPGVAITYDCTRNLKPQADFVTPDTDLVVFTMGGNDAGFTSIVQSCFVVATRTASACRTAVETARSRVPAIKQGLLDDVAALRARGLREDARIVQLGYPWLQLDNGFTLTDPSGTYPAGDAVRSLITDATAELATVPAAANVGHPGQMVFVGGVTQKFSGHEPDAGLTNPQTWINEAFSGPDISLWYHPNDLGQAAYAELLLAGGSYGAGAGPTTSPAAVTAKLRVRAPRRPVARDRAVVLRVRVVRSNGTRPAGRLVVRRAGHRTVLEAKRVRPSADGRTRVRVRGLRVGRTRLVVTYRDRVAPSVTQRVTVRVRR</sequence>
<evidence type="ECO:0000313" key="2">
    <source>
        <dbReference type="EMBL" id="MCF6377729.1"/>
    </source>
</evidence>
<dbReference type="Gene3D" id="3.40.50.1110">
    <property type="entry name" value="SGNH hydrolase"/>
    <property type="match status" value="1"/>
</dbReference>
<dbReference type="Proteomes" id="UP001201161">
    <property type="component" value="Unassembled WGS sequence"/>
</dbReference>
<comment type="caution">
    <text evidence="2">The sequence shown here is derived from an EMBL/GenBank/DDBJ whole genome shotgun (WGS) entry which is preliminary data.</text>
</comment>
<evidence type="ECO:0000256" key="1">
    <source>
        <dbReference type="SAM" id="SignalP"/>
    </source>
</evidence>
<evidence type="ECO:0008006" key="4">
    <source>
        <dbReference type="Google" id="ProtNLM"/>
    </source>
</evidence>
<keyword evidence="3" id="KW-1185">Reference proteome</keyword>
<organism evidence="2 3">
    <name type="scientific">Nocardioides potassii</name>
    <dbReference type="NCBI Taxonomy" id="2911371"/>
    <lineage>
        <taxon>Bacteria</taxon>
        <taxon>Bacillati</taxon>
        <taxon>Actinomycetota</taxon>
        <taxon>Actinomycetes</taxon>
        <taxon>Propionibacteriales</taxon>
        <taxon>Nocardioidaceae</taxon>
        <taxon>Nocardioides</taxon>
    </lineage>
</organism>
<reference evidence="2 3" key="1">
    <citation type="submission" date="2022-01" db="EMBL/GenBank/DDBJ databases">
        <title>Nocardioides sp. nov., an actinomycete isolated from mining soil.</title>
        <authorList>
            <person name="Liu L."/>
        </authorList>
    </citation>
    <scope>NUCLEOTIDE SEQUENCE [LARGE SCALE GENOMIC DNA]</scope>
    <source>
        <strain evidence="2 3">KLBMP 9356</strain>
    </source>
</reference>
<dbReference type="EMBL" id="JAKJHZ010000005">
    <property type="protein sequence ID" value="MCF6377729.1"/>
    <property type="molecule type" value="Genomic_DNA"/>
</dbReference>
<dbReference type="RefSeq" id="WP_236401426.1">
    <property type="nucleotide sequence ID" value="NZ_JAKJHZ010000005.1"/>
</dbReference>
<dbReference type="InterPro" id="IPR036514">
    <property type="entry name" value="SGNH_hydro_sf"/>
</dbReference>
<feature type="chain" id="PRO_5045483513" description="SGNH hydrolase-type esterase domain-containing protein" evidence="1">
    <location>
        <begin position="31"/>
        <end position="472"/>
    </location>
</feature>
<gene>
    <name evidence="2" type="ORF">L2K70_08935</name>
</gene>
<name>A0ABS9HBC0_9ACTN</name>
<proteinExistence type="predicted"/>
<feature type="signal peptide" evidence="1">
    <location>
        <begin position="1"/>
        <end position="30"/>
    </location>
</feature>
<evidence type="ECO:0000313" key="3">
    <source>
        <dbReference type="Proteomes" id="UP001201161"/>
    </source>
</evidence>
<accession>A0ABS9HBC0</accession>
<dbReference type="SUPFAM" id="SSF52266">
    <property type="entry name" value="SGNH hydrolase"/>
    <property type="match status" value="1"/>
</dbReference>
<dbReference type="PANTHER" id="PTHR37981">
    <property type="entry name" value="LIPASE 2"/>
    <property type="match status" value="1"/>
</dbReference>
<keyword evidence="1" id="KW-0732">Signal</keyword>
<dbReference type="InterPro" id="IPR037460">
    <property type="entry name" value="SEST-like"/>
</dbReference>